<evidence type="ECO:0000256" key="1">
    <source>
        <dbReference type="ARBA" id="ARBA00008434"/>
    </source>
</evidence>
<gene>
    <name evidence="7" type="primary">rps15p</name>
    <name evidence="4" type="synonym">rps15</name>
    <name evidence="7" type="ORF">NCAV_0485</name>
</gene>
<dbReference type="Proteomes" id="UP000236248">
    <property type="component" value="Chromosome NCAV"/>
</dbReference>
<evidence type="ECO:0000313" key="8">
    <source>
        <dbReference type="Proteomes" id="UP000236248"/>
    </source>
</evidence>
<evidence type="ECO:0000313" key="7">
    <source>
        <dbReference type="EMBL" id="SPC33678.1"/>
    </source>
</evidence>
<dbReference type="Gene3D" id="4.10.860.130">
    <property type="match status" value="1"/>
</dbReference>
<dbReference type="RefSeq" id="WP_103287507.1">
    <property type="nucleotide sequence ID" value="NZ_LT981265.1"/>
</dbReference>
<dbReference type="Gene3D" id="1.10.287.10">
    <property type="entry name" value="S15/NS1, RNA-binding"/>
    <property type="match status" value="1"/>
</dbReference>
<evidence type="ECO:0000256" key="5">
    <source>
        <dbReference type="RuleBase" id="RU003919"/>
    </source>
</evidence>
<dbReference type="SUPFAM" id="SSF47060">
    <property type="entry name" value="S15/NS1 RNA-binding domain"/>
    <property type="match status" value="1"/>
</dbReference>
<dbReference type="GO" id="GO:0006412">
    <property type="term" value="P:translation"/>
    <property type="evidence" value="ECO:0007669"/>
    <property type="project" value="UniProtKB-UniRule"/>
</dbReference>
<proteinExistence type="inferred from homology"/>
<dbReference type="Pfam" id="PF08069">
    <property type="entry name" value="Ribosomal_S13_N"/>
    <property type="match status" value="1"/>
</dbReference>
<dbReference type="GO" id="GO:0003735">
    <property type="term" value="F:structural constituent of ribosome"/>
    <property type="evidence" value="ECO:0007669"/>
    <property type="project" value="InterPro"/>
</dbReference>
<dbReference type="NCBIfam" id="NF006331">
    <property type="entry name" value="PRK08561.1"/>
    <property type="match status" value="1"/>
</dbReference>
<sequence>MARIHAHRKGKSHSIRPMQVNAPWISNMSKEEITNLIVSMAKDGLKPSEIGLRLRDEYGIPLVKKIIGKSITEVLEDHGIKTLPEDLSNMLEKAIRLQKHLNVHRSDSNNIRSLELIEAKIHRLAKYYKREGKIPQDWKYKTVIASLE</sequence>
<dbReference type="InterPro" id="IPR012606">
    <property type="entry name" value="Ribosomal_uS15_N"/>
</dbReference>
<evidence type="ECO:0000256" key="4">
    <source>
        <dbReference type="HAMAP-Rule" id="MF_01343"/>
    </source>
</evidence>
<comment type="subunit">
    <text evidence="4">Part of the 30S ribosomal subunit.</text>
</comment>
<dbReference type="AlphaFoldDB" id="A0A2K5APT9"/>
<dbReference type="EMBL" id="LT981265">
    <property type="protein sequence ID" value="SPC33678.1"/>
    <property type="molecule type" value="Genomic_DNA"/>
</dbReference>
<dbReference type="PANTHER" id="PTHR11885:SF6">
    <property type="entry name" value="SMALL RIBOSOMAL SUBUNIT PROTEIN US15"/>
    <property type="match status" value="1"/>
</dbReference>
<dbReference type="GO" id="GO:0070181">
    <property type="term" value="F:small ribosomal subunit rRNA binding"/>
    <property type="evidence" value="ECO:0007669"/>
    <property type="project" value="TreeGrafter"/>
</dbReference>
<organism evidence="7 8">
    <name type="scientific">Candidatus Nitrosocaldus cavascurensis</name>
    <dbReference type="NCBI Taxonomy" id="2058097"/>
    <lineage>
        <taxon>Archaea</taxon>
        <taxon>Nitrososphaerota</taxon>
        <taxon>Nitrososphaeria</taxon>
        <taxon>Candidatus Nitrosocaldales</taxon>
        <taxon>Candidatus Nitrosocaldaceae</taxon>
        <taxon>Candidatus Nitrosocaldus</taxon>
    </lineage>
</organism>
<dbReference type="PANTHER" id="PTHR11885">
    <property type="entry name" value="RIBOSOMAL PROTEIN S15P/S13E"/>
    <property type="match status" value="1"/>
</dbReference>
<accession>A0A2K5APT9</accession>
<dbReference type="InterPro" id="IPR009068">
    <property type="entry name" value="uS15_NS1_RNA-bd_sf"/>
</dbReference>
<dbReference type="GeneID" id="41594578"/>
<dbReference type="SMART" id="SM01386">
    <property type="entry name" value="Ribosomal_S13_N"/>
    <property type="match status" value="1"/>
</dbReference>
<comment type="similarity">
    <text evidence="1 4 5">Belongs to the universal ribosomal protein uS15 family.</text>
</comment>
<dbReference type="FunFam" id="1.10.287.10:FF:000003">
    <property type="entry name" value="40S ribosomal protein S13"/>
    <property type="match status" value="1"/>
</dbReference>
<name>A0A2K5APT9_9ARCH</name>
<dbReference type="KEGG" id="ncv:NCAV_0485"/>
<dbReference type="GO" id="GO:0022627">
    <property type="term" value="C:cytosolic small ribosomal subunit"/>
    <property type="evidence" value="ECO:0007669"/>
    <property type="project" value="TreeGrafter"/>
</dbReference>
<dbReference type="PROSITE" id="PS00362">
    <property type="entry name" value="RIBOSOMAL_S15"/>
    <property type="match status" value="1"/>
</dbReference>
<dbReference type="InterPro" id="IPR023029">
    <property type="entry name" value="Ribosomal_uS15_arc_euk"/>
</dbReference>
<keyword evidence="8" id="KW-1185">Reference proteome</keyword>
<feature type="domain" description="Small ribosomal subunit protein uS15 N-terminal" evidence="6">
    <location>
        <begin position="1"/>
        <end position="60"/>
    </location>
</feature>
<reference evidence="8" key="1">
    <citation type="submission" date="2018-01" db="EMBL/GenBank/DDBJ databases">
        <authorList>
            <person name="Kerou L M."/>
        </authorList>
    </citation>
    <scope>NUCLEOTIDE SEQUENCE [LARGE SCALE GENOMIC DNA]</scope>
    <source>
        <strain evidence="8">SCU2</strain>
    </source>
</reference>
<evidence type="ECO:0000256" key="3">
    <source>
        <dbReference type="ARBA" id="ARBA00023274"/>
    </source>
</evidence>
<keyword evidence="2 4" id="KW-0689">Ribosomal protein</keyword>
<dbReference type="InterPro" id="IPR000589">
    <property type="entry name" value="Ribosomal_uS15"/>
</dbReference>
<keyword evidence="3 4" id="KW-0687">Ribonucleoprotein</keyword>
<dbReference type="SMART" id="SM01387">
    <property type="entry name" value="Ribosomal_S15"/>
    <property type="match status" value="1"/>
</dbReference>
<dbReference type="HAMAP" id="MF_01343_A">
    <property type="entry name" value="Ribosomal_uS15_A"/>
    <property type="match status" value="1"/>
</dbReference>
<dbReference type="Pfam" id="PF00312">
    <property type="entry name" value="Ribosomal_S15"/>
    <property type="match status" value="1"/>
</dbReference>
<protein>
    <recommendedName>
        <fullName evidence="4">Small ribosomal subunit protein uS15</fullName>
    </recommendedName>
</protein>
<evidence type="ECO:0000259" key="6">
    <source>
        <dbReference type="SMART" id="SM01386"/>
    </source>
</evidence>
<dbReference type="CDD" id="cd00353">
    <property type="entry name" value="Ribosomal_S15p_S13e"/>
    <property type="match status" value="1"/>
</dbReference>
<evidence type="ECO:0000256" key="2">
    <source>
        <dbReference type="ARBA" id="ARBA00022980"/>
    </source>
</evidence>